<evidence type="ECO:0000313" key="1">
    <source>
        <dbReference type="EMBL" id="SIT16115.1"/>
    </source>
</evidence>
<dbReference type="EMBL" id="FTOR01000004">
    <property type="protein sequence ID" value="SIT16115.1"/>
    <property type="molecule type" value="Genomic_DNA"/>
</dbReference>
<organism evidence="1 2">
    <name type="scientific">Filimonas lacunae</name>
    <dbReference type="NCBI Taxonomy" id="477680"/>
    <lineage>
        <taxon>Bacteria</taxon>
        <taxon>Pseudomonadati</taxon>
        <taxon>Bacteroidota</taxon>
        <taxon>Chitinophagia</taxon>
        <taxon>Chitinophagales</taxon>
        <taxon>Chitinophagaceae</taxon>
        <taxon>Filimonas</taxon>
    </lineage>
</organism>
<protein>
    <recommendedName>
        <fullName evidence="3">DUF1569 domain-containing protein</fullName>
    </recommendedName>
</protein>
<accession>A0A1N7PZZ6</accession>
<gene>
    <name evidence="1" type="ORF">SAMN05421788_104220</name>
</gene>
<dbReference type="InterPro" id="IPR011463">
    <property type="entry name" value="DUF1569"/>
</dbReference>
<dbReference type="Gene3D" id="1.20.120.450">
    <property type="entry name" value="dinb family like domain"/>
    <property type="match status" value="1"/>
</dbReference>
<reference evidence="2" key="1">
    <citation type="submission" date="2017-01" db="EMBL/GenBank/DDBJ databases">
        <authorList>
            <person name="Varghese N."/>
            <person name="Submissions S."/>
        </authorList>
    </citation>
    <scope>NUCLEOTIDE SEQUENCE [LARGE SCALE GENOMIC DNA]</scope>
    <source>
        <strain evidence="2">DSM 21054</strain>
    </source>
</reference>
<evidence type="ECO:0000313" key="2">
    <source>
        <dbReference type="Proteomes" id="UP000186917"/>
    </source>
</evidence>
<evidence type="ECO:0008006" key="3">
    <source>
        <dbReference type="Google" id="ProtNLM"/>
    </source>
</evidence>
<dbReference type="AlphaFoldDB" id="A0A1N7PZZ6"/>
<keyword evidence="2" id="KW-1185">Reference proteome</keyword>
<proteinExistence type="predicted"/>
<dbReference type="Pfam" id="PF07606">
    <property type="entry name" value="DUF1569"/>
    <property type="match status" value="1"/>
</dbReference>
<dbReference type="Proteomes" id="UP000186917">
    <property type="component" value="Unassembled WGS sequence"/>
</dbReference>
<dbReference type="OrthoDB" id="2599194at2"/>
<sequence>MKRTILNKELWYSFIAIVKYIPKAIITPQVDGMLFYTPQKQAEFRARVQSITPDSRRVWGTMSVAQMIHHLSLSLGGALGYFTLFDESYWLSRTLFKWILVDFFPEQPKGLRMPLNFIIPHDQSFDFGMEKNLLLDILEKAWATPTEDWGPHPMFGKMSSKQWGKLALIHVDYHLRQFNA</sequence>
<dbReference type="InterPro" id="IPR034660">
    <property type="entry name" value="DinB/YfiT-like"/>
</dbReference>
<dbReference type="STRING" id="477680.SAMN05421788_104220"/>
<dbReference type="RefSeq" id="WP_076379566.1">
    <property type="nucleotide sequence ID" value="NZ_AP017422.1"/>
</dbReference>
<name>A0A1N7PZZ6_9BACT</name>